<comment type="catalytic activity">
    <reaction evidence="1">
        <text>3-hydroxy-2-methylpropanoyl-CoA + H2O = 3-hydroxy-2-methylpropanoate + CoA + H(+)</text>
        <dbReference type="Rhea" id="RHEA:20888"/>
        <dbReference type="ChEBI" id="CHEBI:11805"/>
        <dbReference type="ChEBI" id="CHEBI:15377"/>
        <dbReference type="ChEBI" id="CHEBI:15378"/>
        <dbReference type="ChEBI" id="CHEBI:57287"/>
        <dbReference type="ChEBI" id="CHEBI:57340"/>
        <dbReference type="EC" id="3.1.2.4"/>
    </reaction>
</comment>
<gene>
    <name evidence="5" type="ORF">HNQ57_002913</name>
</gene>
<dbReference type="InterPro" id="IPR029045">
    <property type="entry name" value="ClpP/crotonase-like_dom_sf"/>
</dbReference>
<feature type="domain" description="Enoyl-CoA hydratase/isomerase" evidence="4">
    <location>
        <begin position="26"/>
        <end position="366"/>
    </location>
</feature>
<protein>
    <recommendedName>
        <fullName evidence="2">3-hydroxyisobutyryl-CoA hydrolase</fullName>
        <ecNumber evidence="2">3.1.2.4</ecNumber>
    </recommendedName>
</protein>
<keyword evidence="3" id="KW-0378">Hydrolase</keyword>
<evidence type="ECO:0000313" key="5">
    <source>
        <dbReference type="EMBL" id="MBB5188623.1"/>
    </source>
</evidence>
<dbReference type="AlphaFoldDB" id="A0A840R840"/>
<dbReference type="Pfam" id="PF16113">
    <property type="entry name" value="ECH_2"/>
    <property type="match status" value="1"/>
</dbReference>
<dbReference type="GO" id="GO:0003860">
    <property type="term" value="F:3-hydroxyisobutyryl-CoA hydrolase activity"/>
    <property type="evidence" value="ECO:0007669"/>
    <property type="project" value="UniProtKB-EC"/>
</dbReference>
<dbReference type="EC" id="3.1.2.4" evidence="2"/>
<dbReference type="NCBIfam" id="NF004127">
    <property type="entry name" value="PRK05617.1"/>
    <property type="match status" value="1"/>
</dbReference>
<reference evidence="5 6" key="1">
    <citation type="submission" date="2020-08" db="EMBL/GenBank/DDBJ databases">
        <title>Genomic Encyclopedia of Type Strains, Phase IV (KMG-IV): sequencing the most valuable type-strain genomes for metagenomic binning, comparative biology and taxonomic classification.</title>
        <authorList>
            <person name="Goeker M."/>
        </authorList>
    </citation>
    <scope>NUCLEOTIDE SEQUENCE [LARGE SCALE GENOMIC DNA]</scope>
    <source>
        <strain evidence="5 6">DSM 25701</strain>
    </source>
</reference>
<organism evidence="5 6">
    <name type="scientific">Zhongshania antarctica</name>
    <dbReference type="NCBI Taxonomy" id="641702"/>
    <lineage>
        <taxon>Bacteria</taxon>
        <taxon>Pseudomonadati</taxon>
        <taxon>Pseudomonadota</taxon>
        <taxon>Gammaproteobacteria</taxon>
        <taxon>Cellvibrionales</taxon>
        <taxon>Spongiibacteraceae</taxon>
        <taxon>Zhongshania</taxon>
    </lineage>
</organism>
<evidence type="ECO:0000256" key="1">
    <source>
        <dbReference type="ARBA" id="ARBA00001709"/>
    </source>
</evidence>
<dbReference type="RefSeq" id="WP_226968245.1">
    <property type="nucleotide sequence ID" value="NZ_JACHHW010000008.1"/>
</dbReference>
<dbReference type="Proteomes" id="UP000536640">
    <property type="component" value="Unassembled WGS sequence"/>
</dbReference>
<accession>A0A840R840</accession>
<dbReference type="GO" id="GO:0006574">
    <property type="term" value="P:L-valine catabolic process"/>
    <property type="evidence" value="ECO:0007669"/>
    <property type="project" value="TreeGrafter"/>
</dbReference>
<name>A0A840R840_9GAMM</name>
<dbReference type="GO" id="GO:0005829">
    <property type="term" value="C:cytosol"/>
    <property type="evidence" value="ECO:0007669"/>
    <property type="project" value="TreeGrafter"/>
</dbReference>
<evidence type="ECO:0000256" key="3">
    <source>
        <dbReference type="ARBA" id="ARBA00022801"/>
    </source>
</evidence>
<evidence type="ECO:0000313" key="6">
    <source>
        <dbReference type="Proteomes" id="UP000536640"/>
    </source>
</evidence>
<dbReference type="SUPFAM" id="SSF52096">
    <property type="entry name" value="ClpP/crotonase"/>
    <property type="match status" value="1"/>
</dbReference>
<dbReference type="PANTHER" id="PTHR43176">
    <property type="entry name" value="3-HYDROXYISOBUTYRYL-COA HYDROLASE-RELATED"/>
    <property type="match status" value="1"/>
</dbReference>
<dbReference type="Gene3D" id="3.90.226.10">
    <property type="entry name" value="2-enoyl-CoA Hydratase, Chain A, domain 1"/>
    <property type="match status" value="1"/>
</dbReference>
<comment type="caution">
    <text evidence="5">The sequence shown here is derived from an EMBL/GenBank/DDBJ whole genome shotgun (WGS) entry which is preliminary data.</text>
</comment>
<dbReference type="InterPro" id="IPR045004">
    <property type="entry name" value="ECH_dom"/>
</dbReference>
<dbReference type="InterPro" id="IPR032259">
    <property type="entry name" value="HIBYL-CoA-H"/>
</dbReference>
<keyword evidence="6" id="KW-1185">Reference proteome</keyword>
<evidence type="ECO:0000256" key="2">
    <source>
        <dbReference type="ARBA" id="ARBA00011915"/>
    </source>
</evidence>
<proteinExistence type="predicted"/>
<evidence type="ECO:0000259" key="4">
    <source>
        <dbReference type="Pfam" id="PF16113"/>
    </source>
</evidence>
<dbReference type="PANTHER" id="PTHR43176:SF3">
    <property type="entry name" value="3-HYDROXYISOBUTYRYL-COA HYDROLASE, MITOCHONDRIAL"/>
    <property type="match status" value="1"/>
</dbReference>
<sequence length="378" mass="41007">MEERVMEAHVEEVLFEERKSASGPAVGVITLNVEKTLNSLTLNMVELMLVKLREWRERSDIACVFIHGAGQKALCAGGDVQALYKSSVEQPGGPCEYAEAFFEQEYRVDYLLHQFDKPVIVWGHGIVMGGGMGVFAAGSYRVVTEKTRLAMPEITIGLYPDVGGSYFLNRMPGKTGLFLALTGASFNAADALYLGLAEGFIEHEYAGEVLNALTDVAWSTGVADNQERVFDLMAGFATRSKAALPAGNVEAAALEIEQLCAGDDDLAVIKSIIAAQSENPWVQKAAATLASGSPLSARLIAEQIRRCKGLNLKAAFQAEALLSTTIIRQPEFAEGVRALLIDKDKNPAWQHASPTEVPQSLIDHHFTAPWAENPLRDL</sequence>
<dbReference type="EMBL" id="JACHHW010000008">
    <property type="protein sequence ID" value="MBB5188623.1"/>
    <property type="molecule type" value="Genomic_DNA"/>
</dbReference>
<dbReference type="CDD" id="cd06558">
    <property type="entry name" value="crotonase-like"/>
    <property type="match status" value="1"/>
</dbReference>